<reference evidence="3 4" key="1">
    <citation type="journal article" date="2019" name="Int. J. Syst. Evol. Microbiol.">
        <title>The Global Catalogue of Microorganisms (GCM) 10K type strain sequencing project: providing services to taxonomists for standard genome sequencing and annotation.</title>
        <authorList>
            <consortium name="The Broad Institute Genomics Platform"/>
            <consortium name="The Broad Institute Genome Sequencing Center for Infectious Disease"/>
            <person name="Wu L."/>
            <person name="Ma J."/>
        </authorList>
    </citation>
    <scope>NUCLEOTIDE SEQUENCE [LARGE SCALE GENOMIC DNA]</scope>
    <source>
        <strain evidence="3 4">JCM 14924</strain>
    </source>
</reference>
<feature type="compositionally biased region" description="Low complexity" evidence="1">
    <location>
        <begin position="11"/>
        <end position="30"/>
    </location>
</feature>
<dbReference type="RefSeq" id="WP_079081402.1">
    <property type="nucleotide sequence ID" value="NZ_BAAAOQ010000008.1"/>
</dbReference>
<dbReference type="InterPro" id="IPR053521">
    <property type="entry name" value="McjB-like"/>
</dbReference>
<gene>
    <name evidence="3" type="ORF">GCM10009787_27490</name>
</gene>
<accession>A0ABN3BGW6</accession>
<feature type="region of interest" description="Disordered" evidence="1">
    <location>
        <begin position="1"/>
        <end position="30"/>
    </location>
</feature>
<evidence type="ECO:0000313" key="4">
    <source>
        <dbReference type="Proteomes" id="UP001501391"/>
    </source>
</evidence>
<dbReference type="Pfam" id="PF13471">
    <property type="entry name" value="Transglut_core3"/>
    <property type="match status" value="1"/>
</dbReference>
<evidence type="ECO:0000259" key="2">
    <source>
        <dbReference type="Pfam" id="PF13471"/>
    </source>
</evidence>
<feature type="domain" description="Microcin J25-processing protein McjB C-terminal" evidence="2">
    <location>
        <begin position="44"/>
        <end position="156"/>
    </location>
</feature>
<dbReference type="Proteomes" id="UP001501391">
    <property type="component" value="Unassembled WGS sequence"/>
</dbReference>
<evidence type="ECO:0000313" key="3">
    <source>
        <dbReference type="EMBL" id="GAA2195818.1"/>
    </source>
</evidence>
<dbReference type="NCBIfam" id="NF033537">
    <property type="entry name" value="lasso_biosyn_B2"/>
    <property type="match status" value="1"/>
</dbReference>
<protein>
    <recommendedName>
        <fullName evidence="2">Microcin J25-processing protein McjB C-terminal domain-containing protein</fullName>
    </recommendedName>
</protein>
<feature type="compositionally biased region" description="Pro residues" evidence="1">
    <location>
        <begin position="157"/>
        <end position="168"/>
    </location>
</feature>
<dbReference type="EMBL" id="BAAAOQ010000008">
    <property type="protein sequence ID" value="GAA2195818.1"/>
    <property type="molecule type" value="Genomic_DNA"/>
</dbReference>
<feature type="region of interest" description="Disordered" evidence="1">
    <location>
        <begin position="146"/>
        <end position="168"/>
    </location>
</feature>
<evidence type="ECO:0000256" key="1">
    <source>
        <dbReference type="SAM" id="MobiDB-lite"/>
    </source>
</evidence>
<name>A0ABN3BGW6_9ACTN</name>
<proteinExistence type="predicted"/>
<sequence length="168" mass="17560">MTDPTGPEPSVPAGAEPAVPAVPEPAVASGPQPAVVPLRRRLLALLAVAAARPLATARPQRIRAVLRLVRRGAAPATRQQAAAARQAVVTVSPRCAAGRSCLHRSLATALLCRAWGTWPTWCTGVRTDPFRAHAWVAVGSEPVGEPAHERGYTPVITVPPLPPTGNRP</sequence>
<organism evidence="3 4">
    <name type="scientific">Streptomyces bangladeshensis</name>
    <dbReference type="NCBI Taxonomy" id="295352"/>
    <lineage>
        <taxon>Bacteria</taxon>
        <taxon>Bacillati</taxon>
        <taxon>Actinomycetota</taxon>
        <taxon>Actinomycetes</taxon>
        <taxon>Kitasatosporales</taxon>
        <taxon>Streptomycetaceae</taxon>
        <taxon>Streptomyces</taxon>
    </lineage>
</organism>
<comment type="caution">
    <text evidence="3">The sequence shown here is derived from an EMBL/GenBank/DDBJ whole genome shotgun (WGS) entry which is preliminary data.</text>
</comment>
<feature type="compositionally biased region" description="Pro residues" evidence="1">
    <location>
        <begin position="1"/>
        <end position="10"/>
    </location>
</feature>
<keyword evidence="4" id="KW-1185">Reference proteome</keyword>
<dbReference type="InterPro" id="IPR032708">
    <property type="entry name" value="McjB_C"/>
</dbReference>